<dbReference type="OrthoDB" id="6359816at2759"/>
<dbReference type="GO" id="GO:0030544">
    <property type="term" value="F:Hsp70 protein binding"/>
    <property type="evidence" value="ECO:0007669"/>
    <property type="project" value="TreeGrafter"/>
</dbReference>
<dbReference type="PROSITE" id="PS50097">
    <property type="entry name" value="BTB"/>
    <property type="match status" value="1"/>
</dbReference>
<protein>
    <submittedName>
        <fullName evidence="2">2895_t:CDS:1</fullName>
    </submittedName>
</protein>
<evidence type="ECO:0000313" key="3">
    <source>
        <dbReference type="Proteomes" id="UP001153678"/>
    </source>
</evidence>
<dbReference type="InterPro" id="IPR000210">
    <property type="entry name" value="BTB/POZ_dom"/>
</dbReference>
<gene>
    <name evidence="2" type="ORF">FWILDA_LOCUS4836</name>
</gene>
<dbReference type="PANTHER" id="PTHR15600:SF42">
    <property type="entry name" value="SACSIN"/>
    <property type="match status" value="1"/>
</dbReference>
<dbReference type="PANTHER" id="PTHR15600">
    <property type="entry name" value="SACSIN"/>
    <property type="match status" value="1"/>
</dbReference>
<feature type="non-terminal residue" evidence="2">
    <location>
        <position position="1013"/>
    </location>
</feature>
<organism evidence="2 3">
    <name type="scientific">Funneliformis geosporum</name>
    <dbReference type="NCBI Taxonomy" id="1117311"/>
    <lineage>
        <taxon>Eukaryota</taxon>
        <taxon>Fungi</taxon>
        <taxon>Fungi incertae sedis</taxon>
        <taxon>Mucoromycota</taxon>
        <taxon>Glomeromycotina</taxon>
        <taxon>Glomeromycetes</taxon>
        <taxon>Glomerales</taxon>
        <taxon>Glomeraceae</taxon>
        <taxon>Funneliformis</taxon>
    </lineage>
</organism>
<dbReference type="Proteomes" id="UP001153678">
    <property type="component" value="Unassembled WGS sequence"/>
</dbReference>
<dbReference type="Gene3D" id="3.30.710.10">
    <property type="entry name" value="Potassium Channel Kv1.1, Chain A"/>
    <property type="match status" value="1"/>
</dbReference>
<evidence type="ECO:0000259" key="1">
    <source>
        <dbReference type="PROSITE" id="PS50097"/>
    </source>
</evidence>
<name>A0A9W4WTH2_9GLOM</name>
<dbReference type="InterPro" id="IPR011333">
    <property type="entry name" value="SKP1/BTB/POZ_sf"/>
</dbReference>
<feature type="domain" description="BTB" evidence="1">
    <location>
        <begin position="805"/>
        <end position="867"/>
    </location>
</feature>
<dbReference type="InterPro" id="IPR052972">
    <property type="entry name" value="Sacsin_chaperone_reg"/>
</dbReference>
<dbReference type="SMART" id="SM00225">
    <property type="entry name" value="BTB"/>
    <property type="match status" value="1"/>
</dbReference>
<dbReference type="SUPFAM" id="SSF54695">
    <property type="entry name" value="POZ domain"/>
    <property type="match status" value="1"/>
</dbReference>
<sequence>MTLSKIYNKTTQDVNTRDKQPILIIENMSDSWLKEILTEYNVKVVHDFQDKNSNHVKLITPKLVRDILRDKTLQVNCIKGPLSLLSRNEIIVKLLRFVIKDKAYSDLIGVPLVPVLNESHAAFGDKKYYLANFSERRLFPKYGPNVFVDDTIDQDMKEVFLNKDFQKANKIHLFDLNGFKKILKHDLSIRPSLEWDPDSQSVPNRHWLKEIWDRILDFNCDLQLFDNYPLLPAVKPALPGIVPKSQLIALNSSTPLIRHPSNFNYEPMAFVLEKIGVCFTDFRKAEQLKTYIFDWNPQNVLRIIEKLRKFKDISMERFLKPLDSENRESFRRFVMDNWYEFVYTRRKVIKVQKEFYDILRQLPIWTTHSIEDPYKSPRNGCLLPQGLEFYSPLGVDSNYFDVESEGEWLALNMLDVPVISLNSYITGVCYHIKCVNPSDPKYMKFISSLLRLPLHIIPESLERFSIIPNESYTRLMRANELYDPCEELFREVFAGSDRFLPLELRNGWVLDGLLKLGLNSVTDGRSFIRVAEEIENLSRMPLPPENLYERAKVVVRHFYYHLNELGLTGERWEKISNIRFVPSKPIDPPFLETAYSKVPELHSFSSLRLPKFKNICWTQCPIYDDNVLPQYNVNNIFPELSEIESQVVVDHLYTIRDIVRADLSEWKSSGLSKLLHTVFLQIYQHLDQDPMVQTYLKLKLKVDPNIFLNGEDVFDHYNWVSAKQLVLNIDEDINSKNRAINIHLVPFKRLLRICGVQEMKNPQIDMQVPGTYSQRDKIAISLARFLDEQSNSSYKIEKHGIQRFHDVFFHIRGEVIGSSRYVLAASANHFERMFTSGTRESNPQELVHVNIDDIGPEAFCVMLKWLYGRSLEDALLDIKMPPMADKVSFYLEIYIDLLNACEKYDLQELKRLIEHQIVKSNLIKAQNVLEVKKWAERYNAMQLFSYCKNFKEVNLTLLARHRYVDLLYIEGDELSDTLDEYEDELGVLYWDREENEFCDWSHNAGLDDFEKNC</sequence>
<dbReference type="CDD" id="cd18186">
    <property type="entry name" value="BTB_POZ_ZBTB_KLHL-like"/>
    <property type="match status" value="1"/>
</dbReference>
<dbReference type="EMBL" id="CAMKVN010000760">
    <property type="protein sequence ID" value="CAI2170948.1"/>
    <property type="molecule type" value="Genomic_DNA"/>
</dbReference>
<reference evidence="2" key="1">
    <citation type="submission" date="2022-08" db="EMBL/GenBank/DDBJ databases">
        <authorList>
            <person name="Kallberg Y."/>
            <person name="Tangrot J."/>
            <person name="Rosling A."/>
        </authorList>
    </citation>
    <scope>NUCLEOTIDE SEQUENCE</scope>
    <source>
        <strain evidence="2">Wild A</strain>
    </source>
</reference>
<proteinExistence type="predicted"/>
<accession>A0A9W4WTH2</accession>
<keyword evidence="3" id="KW-1185">Reference proteome</keyword>
<evidence type="ECO:0000313" key="2">
    <source>
        <dbReference type="EMBL" id="CAI2170948.1"/>
    </source>
</evidence>
<dbReference type="AlphaFoldDB" id="A0A9W4WTH2"/>
<dbReference type="Pfam" id="PF00651">
    <property type="entry name" value="BTB"/>
    <property type="match status" value="1"/>
</dbReference>
<comment type="caution">
    <text evidence="2">The sequence shown here is derived from an EMBL/GenBank/DDBJ whole genome shotgun (WGS) entry which is preliminary data.</text>
</comment>